<keyword evidence="1" id="KW-0808">Transferase</keyword>
<dbReference type="EMBL" id="AP035888">
    <property type="protein sequence ID" value="BFP68979.1"/>
    <property type="molecule type" value="Genomic_DNA"/>
</dbReference>
<dbReference type="AlphaFoldDB" id="A0AB33KVY0"/>
<feature type="domain" description="Carbohydrate kinase PfkB" evidence="3">
    <location>
        <begin position="6"/>
        <end position="281"/>
    </location>
</feature>
<reference evidence="4" key="1">
    <citation type="submission" date="2024-08" db="EMBL/GenBank/DDBJ databases">
        <title>Whole genome sequence of Tenacibaculum sp. strain pbs-1 associated with black-spot shell disease in Akoya pearl oysters.</title>
        <authorList>
            <person name="Sakatoku A."/>
            <person name="Suzuki T."/>
            <person name="Hatano K."/>
            <person name="Seki M."/>
            <person name="Tanaka D."/>
            <person name="Nakamura S."/>
            <person name="Suzuki N."/>
            <person name="Isshiki T."/>
        </authorList>
    </citation>
    <scope>NUCLEOTIDE SEQUENCE</scope>
    <source>
        <strain evidence="4">Pbs-1</strain>
    </source>
</reference>
<dbReference type="PANTHER" id="PTHR10584">
    <property type="entry name" value="SUGAR KINASE"/>
    <property type="match status" value="1"/>
</dbReference>
<dbReference type="InterPro" id="IPR029056">
    <property type="entry name" value="Ribokinase-like"/>
</dbReference>
<sequence length="308" mass="33811">MSKLLAVGTVAFDAIETPFGKTDKILGGSGTFVGLAASQFGVQTGVVSVVGGDFPQSYLDMMNDKGINTDGVEIVKEGKTFFWSGKYHNDMNSRDTLITELNVLEHFQPVVPESFKDAPIVMLGNLHPLTQASVLDQMNERPKLVVLDTMNFWMDIALNDLHEVLKRVDVITINDEEARQLSGEYSLVNAAKNIHEMGPKYVVIKKGEHGALLFNEGNMFFAPALPLAEVFDPTGAGDTFAGGFCGYLAKTEDISFENMKSAIIYGSNLASFCVEKFGTQRMEALTREEVQARLKAFKELTQFDIALS</sequence>
<evidence type="ECO:0000313" key="4">
    <source>
        <dbReference type="EMBL" id="BFP68979.1"/>
    </source>
</evidence>
<protein>
    <submittedName>
        <fullName evidence="4">PfkB family carbohydrate kinase</fullName>
    </submittedName>
</protein>
<dbReference type="Gene3D" id="3.40.1190.20">
    <property type="match status" value="1"/>
</dbReference>
<dbReference type="InterPro" id="IPR011611">
    <property type="entry name" value="PfkB_dom"/>
</dbReference>
<dbReference type="GO" id="GO:0016301">
    <property type="term" value="F:kinase activity"/>
    <property type="evidence" value="ECO:0007669"/>
    <property type="project" value="UniProtKB-KW"/>
</dbReference>
<proteinExistence type="predicted"/>
<dbReference type="SUPFAM" id="SSF53613">
    <property type="entry name" value="Ribokinase-like"/>
    <property type="match status" value="1"/>
</dbReference>
<evidence type="ECO:0000259" key="3">
    <source>
        <dbReference type="Pfam" id="PF00294"/>
    </source>
</evidence>
<organism evidence="4">
    <name type="scientific">Tenacibaculum sp. Pbs-1</name>
    <dbReference type="NCBI Taxonomy" id="3238748"/>
    <lineage>
        <taxon>Bacteria</taxon>
        <taxon>Pseudomonadati</taxon>
        <taxon>Bacteroidota</taxon>
        <taxon>Flavobacteriia</taxon>
        <taxon>Flavobacteriales</taxon>
        <taxon>Flavobacteriaceae</taxon>
        <taxon>Tenacibaculum</taxon>
    </lineage>
</organism>
<dbReference type="PANTHER" id="PTHR10584:SF166">
    <property type="entry name" value="RIBOKINASE"/>
    <property type="match status" value="1"/>
</dbReference>
<gene>
    <name evidence="4" type="ORF">Pbs1_23220</name>
</gene>
<dbReference type="GO" id="GO:0005829">
    <property type="term" value="C:cytosol"/>
    <property type="evidence" value="ECO:0007669"/>
    <property type="project" value="TreeGrafter"/>
</dbReference>
<name>A0AB33KVY0_9FLAO</name>
<keyword evidence="2 4" id="KW-0418">Kinase</keyword>
<dbReference type="Pfam" id="PF00294">
    <property type="entry name" value="PfkB"/>
    <property type="match status" value="1"/>
</dbReference>
<evidence type="ECO:0000256" key="2">
    <source>
        <dbReference type="ARBA" id="ARBA00022777"/>
    </source>
</evidence>
<evidence type="ECO:0000256" key="1">
    <source>
        <dbReference type="ARBA" id="ARBA00022679"/>
    </source>
</evidence>
<accession>A0AB33KVY0</accession>